<evidence type="ECO:0000256" key="1">
    <source>
        <dbReference type="SAM" id="MobiDB-lite"/>
    </source>
</evidence>
<dbReference type="EMBL" id="JANEYF010000603">
    <property type="protein sequence ID" value="KAJ8969054.1"/>
    <property type="molecule type" value="Genomic_DNA"/>
</dbReference>
<feature type="compositionally biased region" description="Gly residues" evidence="1">
    <location>
        <begin position="78"/>
        <end position="87"/>
    </location>
</feature>
<evidence type="ECO:0000313" key="2">
    <source>
        <dbReference type="EMBL" id="KAJ8969054.1"/>
    </source>
</evidence>
<feature type="region of interest" description="Disordered" evidence="1">
    <location>
        <begin position="26"/>
        <end position="87"/>
    </location>
</feature>
<feature type="compositionally biased region" description="Gly residues" evidence="1">
    <location>
        <begin position="37"/>
        <end position="61"/>
    </location>
</feature>
<reference evidence="2" key="1">
    <citation type="journal article" date="2023" name="Insect Mol. Biol.">
        <title>Genome sequencing provides insights into the evolution of gene families encoding plant cell wall-degrading enzymes in longhorned beetles.</title>
        <authorList>
            <person name="Shin N.R."/>
            <person name="Okamura Y."/>
            <person name="Kirsch R."/>
            <person name="Pauchet Y."/>
        </authorList>
    </citation>
    <scope>NUCLEOTIDE SEQUENCE</scope>
    <source>
        <strain evidence="2">RBIC_L_NR</strain>
    </source>
</reference>
<organism evidence="2 3">
    <name type="scientific">Rhamnusium bicolor</name>
    <dbReference type="NCBI Taxonomy" id="1586634"/>
    <lineage>
        <taxon>Eukaryota</taxon>
        <taxon>Metazoa</taxon>
        <taxon>Ecdysozoa</taxon>
        <taxon>Arthropoda</taxon>
        <taxon>Hexapoda</taxon>
        <taxon>Insecta</taxon>
        <taxon>Pterygota</taxon>
        <taxon>Neoptera</taxon>
        <taxon>Endopterygota</taxon>
        <taxon>Coleoptera</taxon>
        <taxon>Polyphaga</taxon>
        <taxon>Cucujiformia</taxon>
        <taxon>Chrysomeloidea</taxon>
        <taxon>Cerambycidae</taxon>
        <taxon>Lepturinae</taxon>
        <taxon>Rhagiini</taxon>
        <taxon>Rhamnusium</taxon>
    </lineage>
</organism>
<sequence length="87" mass="9010">MFRQKRGNPTGGGGYRGSGGYCSDVGGGFRENRRGRPGGGRFNSYGGGGRCTDSGGGAGRFGGRDLNRSSDSYSYYCRGGGGGEYRN</sequence>
<dbReference type="AlphaFoldDB" id="A0AAV8ZR32"/>
<comment type="caution">
    <text evidence="2">The sequence shown here is derived from an EMBL/GenBank/DDBJ whole genome shotgun (WGS) entry which is preliminary data.</text>
</comment>
<name>A0AAV8ZR32_9CUCU</name>
<proteinExistence type="predicted"/>
<feature type="compositionally biased region" description="Gly residues" evidence="1">
    <location>
        <begin position="9"/>
        <end position="20"/>
    </location>
</feature>
<feature type="region of interest" description="Disordered" evidence="1">
    <location>
        <begin position="1"/>
        <end position="20"/>
    </location>
</feature>
<evidence type="ECO:0000313" key="3">
    <source>
        <dbReference type="Proteomes" id="UP001162156"/>
    </source>
</evidence>
<protein>
    <submittedName>
        <fullName evidence="2">Uncharacterized protein</fullName>
    </submittedName>
</protein>
<accession>A0AAV8ZR32</accession>
<dbReference type="Proteomes" id="UP001162156">
    <property type="component" value="Unassembled WGS sequence"/>
</dbReference>
<keyword evidence="3" id="KW-1185">Reference proteome</keyword>
<gene>
    <name evidence="2" type="ORF">NQ314_001954</name>
</gene>